<sequence>MSLSESKVIYVAEATPGTGKTEQFIRELDSAPYKRYLYAVPTKVLSKDVVRRIQAIGINHICVINSDTHKHVTDTVEFSMLEDDPKVLIITHKTLLDLDPCYLQDWIVVIDEVPSVANNLTRDIGDHAYTNFLEKFIEIDSVSTKASIKQGMTKEARAIYSDVIDDKGMSTITTCLGALLRGKADVFIKEYLSKKERKWKWQVRVIDYFDLSGIYEHALETHILGANVTGTLAYQHALTKGYTIAASKFTPKYRRYKFESYIYPLIGGSKVSKTMLLTLPDGSVAEEWNDRVYGHSLLRDAIEFVQGEPILVQVHEWCKFPFEDYPNVLRIPFDARGLNGYSDVHHTLSLIHGNPNPVDDQNNSEMLAKMAICSVIGKQALRNERYRELIFQAATRSSIRTFTNDRPTVHFVPTEESARHLAFDLRGNHLILKDLTRPAPHTRSRSKLENNILIAKGLSSNGLSARKIANLIGVSNRTVSLWLKQTV</sequence>
<dbReference type="GO" id="GO:0003676">
    <property type="term" value="F:nucleic acid binding"/>
    <property type="evidence" value="ECO:0007669"/>
    <property type="project" value="InterPro"/>
</dbReference>
<proteinExistence type="predicted"/>
<dbReference type="Proteomes" id="UP000306562">
    <property type="component" value="Chromosome"/>
</dbReference>
<dbReference type="EMBL" id="LR590482">
    <property type="protein sequence ID" value="VTQ95776.1"/>
    <property type="molecule type" value="Genomic_DNA"/>
</dbReference>
<dbReference type="Pfam" id="PF00270">
    <property type="entry name" value="DEAD"/>
    <property type="match status" value="1"/>
</dbReference>
<feature type="domain" description="DEAD/DEAH-box helicase" evidence="1">
    <location>
        <begin position="11"/>
        <end position="119"/>
    </location>
</feature>
<evidence type="ECO:0000259" key="1">
    <source>
        <dbReference type="Pfam" id="PF00270"/>
    </source>
</evidence>
<name>A0AAX3I5M7_9PSED</name>
<gene>
    <name evidence="2" type="ORF">NCTC10696_01720</name>
</gene>
<dbReference type="InterPro" id="IPR011545">
    <property type="entry name" value="DEAD/DEAH_box_helicase_dom"/>
</dbReference>
<evidence type="ECO:0000313" key="3">
    <source>
        <dbReference type="Proteomes" id="UP000306562"/>
    </source>
</evidence>
<dbReference type="RefSeq" id="WP_057024646.1">
    <property type="nucleotide sequence ID" value="NZ_CBCSGQ010000051.1"/>
</dbReference>
<evidence type="ECO:0000313" key="2">
    <source>
        <dbReference type="EMBL" id="VTQ95776.1"/>
    </source>
</evidence>
<accession>A0AAX3I5M7</accession>
<reference evidence="2 3" key="1">
    <citation type="submission" date="2019-05" db="EMBL/GenBank/DDBJ databases">
        <authorList>
            <consortium name="Pathogen Informatics"/>
        </authorList>
    </citation>
    <scope>NUCLEOTIDE SEQUENCE [LARGE SCALE GENOMIC DNA]</scope>
    <source>
        <strain evidence="2 3">NCTC10696</strain>
    </source>
</reference>
<dbReference type="Gene3D" id="3.40.50.300">
    <property type="entry name" value="P-loop containing nucleotide triphosphate hydrolases"/>
    <property type="match status" value="1"/>
</dbReference>
<dbReference type="SUPFAM" id="SSF52540">
    <property type="entry name" value="P-loop containing nucleoside triphosphate hydrolases"/>
    <property type="match status" value="1"/>
</dbReference>
<dbReference type="InterPro" id="IPR027417">
    <property type="entry name" value="P-loop_NTPase"/>
</dbReference>
<dbReference type="AlphaFoldDB" id="A0AAX3I5M7"/>
<protein>
    <recommendedName>
        <fullName evidence="1">DEAD/DEAH-box helicase domain-containing protein</fullName>
    </recommendedName>
</protein>
<dbReference type="GO" id="GO:0005524">
    <property type="term" value="F:ATP binding"/>
    <property type="evidence" value="ECO:0007669"/>
    <property type="project" value="InterPro"/>
</dbReference>
<organism evidence="2 3">
    <name type="scientific">Pseudomonas synxantha</name>
    <dbReference type="NCBI Taxonomy" id="47883"/>
    <lineage>
        <taxon>Bacteria</taxon>
        <taxon>Pseudomonadati</taxon>
        <taxon>Pseudomonadota</taxon>
        <taxon>Gammaproteobacteria</taxon>
        <taxon>Pseudomonadales</taxon>
        <taxon>Pseudomonadaceae</taxon>
        <taxon>Pseudomonas</taxon>
    </lineage>
</organism>